<dbReference type="InterPro" id="IPR019412">
    <property type="entry name" value="IML2/TPR_39"/>
</dbReference>
<keyword evidence="4" id="KW-1185">Reference proteome</keyword>
<evidence type="ECO:0000256" key="1">
    <source>
        <dbReference type="ARBA" id="ARBA00006400"/>
    </source>
</evidence>
<keyword evidence="2" id="KW-0802">TPR repeat</keyword>
<dbReference type="Pfam" id="PF10300">
    <property type="entry name" value="Iml2-TPR_39"/>
    <property type="match status" value="1"/>
</dbReference>
<comment type="similarity">
    <text evidence="1">Belongs to the TTC39 family.</text>
</comment>
<dbReference type="GeneTree" id="ENSGT00950000182917"/>
<reference evidence="3" key="2">
    <citation type="submission" date="2025-08" db="UniProtKB">
        <authorList>
            <consortium name="Ensembl"/>
        </authorList>
    </citation>
    <scope>IDENTIFICATION</scope>
</reference>
<accession>A0A3P9D956</accession>
<evidence type="ECO:0000313" key="4">
    <source>
        <dbReference type="Proteomes" id="UP000265160"/>
    </source>
</evidence>
<dbReference type="PANTHER" id="PTHR31859">
    <property type="entry name" value="TETRATRICOPEPTIDE REPEAT PROTEIN 39 FAMILY MEMBER"/>
    <property type="match status" value="1"/>
</dbReference>
<reference evidence="3 4" key="1">
    <citation type="journal article" date="2014" name="Nature">
        <title>The genomic substrate for adaptive radiation in African cichlid fish.</title>
        <authorList>
            <person name="Brawand D."/>
            <person name="Wagner C.E."/>
            <person name="Li Y.I."/>
            <person name="Malinsky M."/>
            <person name="Keller I."/>
            <person name="Fan S."/>
            <person name="Simakov O."/>
            <person name="Ng A.Y."/>
            <person name="Lim Z.W."/>
            <person name="Bezault E."/>
            <person name="Turner-Maier J."/>
            <person name="Johnson J."/>
            <person name="Alcazar R."/>
            <person name="Noh H.J."/>
            <person name="Russell P."/>
            <person name="Aken B."/>
            <person name="Alfoldi J."/>
            <person name="Amemiya C."/>
            <person name="Azzouzi N."/>
            <person name="Baroiller J.F."/>
            <person name="Barloy-Hubler F."/>
            <person name="Berlin A."/>
            <person name="Bloomquist R."/>
            <person name="Carleton K.L."/>
            <person name="Conte M.A."/>
            <person name="D'Cotta H."/>
            <person name="Eshel O."/>
            <person name="Gaffney L."/>
            <person name="Galibert F."/>
            <person name="Gante H.F."/>
            <person name="Gnerre S."/>
            <person name="Greuter L."/>
            <person name="Guyon R."/>
            <person name="Haddad N.S."/>
            <person name="Haerty W."/>
            <person name="Harris R.M."/>
            <person name="Hofmann H.A."/>
            <person name="Hourlier T."/>
            <person name="Hulata G."/>
            <person name="Jaffe D.B."/>
            <person name="Lara M."/>
            <person name="Lee A.P."/>
            <person name="MacCallum I."/>
            <person name="Mwaiko S."/>
            <person name="Nikaido M."/>
            <person name="Nishihara H."/>
            <person name="Ozouf-Costaz C."/>
            <person name="Penman D.J."/>
            <person name="Przybylski D."/>
            <person name="Rakotomanga M."/>
            <person name="Renn S.C.P."/>
            <person name="Ribeiro F.J."/>
            <person name="Ron M."/>
            <person name="Salzburger W."/>
            <person name="Sanchez-Pulido L."/>
            <person name="Santos M.E."/>
            <person name="Searle S."/>
            <person name="Sharpe T."/>
            <person name="Swofford R."/>
            <person name="Tan F.J."/>
            <person name="Williams L."/>
            <person name="Young S."/>
            <person name="Yin S."/>
            <person name="Okada N."/>
            <person name="Kocher T.D."/>
            <person name="Miska E.A."/>
            <person name="Lander E.S."/>
            <person name="Venkatesh B."/>
            <person name="Fernald R.D."/>
            <person name="Meyer A."/>
            <person name="Ponting C.P."/>
            <person name="Streelman J.T."/>
            <person name="Lindblad-Toh K."/>
            <person name="Seehausen O."/>
            <person name="Di Palma F."/>
        </authorList>
    </citation>
    <scope>NUCLEOTIDE SEQUENCE</scope>
</reference>
<evidence type="ECO:0000256" key="2">
    <source>
        <dbReference type="ARBA" id="ARBA00022803"/>
    </source>
</evidence>
<dbReference type="Gene3D" id="1.25.40.10">
    <property type="entry name" value="Tetratricopeptide repeat domain"/>
    <property type="match status" value="1"/>
</dbReference>
<reference evidence="3" key="3">
    <citation type="submission" date="2025-09" db="UniProtKB">
        <authorList>
            <consortium name="Ensembl"/>
        </authorList>
    </citation>
    <scope>IDENTIFICATION</scope>
</reference>
<sequence length="576" mass="66661">MTLKECLDDCMEALDLFLNNHFNESLEKLRPRVNESMYHALIYATVLEMQAMMTFQQDDITNAGNTMKSAQEVCQRFRRKSSSLSNKSAGGSLSEVQLHAEVCYAECQLQRAALTFLQDENMVSFIKGGIKVRNSYLIYKELHSFIKSHRCLKEPSHVHLEGGIAFGIGAFNLTLSLFPPRILKVLEFAGFSGDKEYGLSLLNDGATGMNLRSMLCALLLLCYYTFLTFILGTGEGEVVEAERLLKPFLLRYPRAVKFFEDGCKAQQTWKQFHHMCYWELMWCFTYKRAWKMAYFYADLLSKESRWSKAMYVYMKAAYLSMLPKDEARPFGEDEVELFRQVPTLKQKIAGKSPPTEKFAIRKARRYKAALPVRLPVPVLEMMYMWNGFSMINKTPELTEGMMQTLVEAERSLLEAPVNEYTVDDRCVIHMLKGLCLKNQGLLQAAEECFNKVCSSEKKIRFDHYLVPNCLVELSLLYIDQGRRDEAIKILHKAKHNYKDYSMESHCSGSFRWSLRFPSQLQLLQFLTKVPFSTRVHWVWYCCGQVYLCVIIYTPQFKLDKGVICRIFVSEAPLRDL</sequence>
<dbReference type="PANTHER" id="PTHR31859:SF7">
    <property type="entry name" value="TETRATRICOPEPTIDE REPEAT PROTEIN 39A"/>
    <property type="match status" value="1"/>
</dbReference>
<dbReference type="AlphaFoldDB" id="A0A3P9D956"/>
<dbReference type="SUPFAM" id="SSF48452">
    <property type="entry name" value="TPR-like"/>
    <property type="match status" value="1"/>
</dbReference>
<dbReference type="Proteomes" id="UP000265160">
    <property type="component" value="LG4"/>
</dbReference>
<dbReference type="InterPro" id="IPR011990">
    <property type="entry name" value="TPR-like_helical_dom_sf"/>
</dbReference>
<protein>
    <submittedName>
        <fullName evidence="3">Zgc:158403</fullName>
    </submittedName>
</protein>
<proteinExistence type="inferred from homology"/>
<name>A0A3P9D956_9CICH</name>
<evidence type="ECO:0000313" key="3">
    <source>
        <dbReference type="Ensembl" id="ENSMZEP00005030884.1"/>
    </source>
</evidence>
<dbReference type="Ensembl" id="ENSMZET00005031864.1">
    <property type="protein sequence ID" value="ENSMZEP00005030884.1"/>
    <property type="gene ID" value="ENSMZEG00005023001.1"/>
</dbReference>
<organism evidence="3 4">
    <name type="scientific">Maylandia zebra</name>
    <name type="common">zebra mbuna</name>
    <dbReference type="NCBI Taxonomy" id="106582"/>
    <lineage>
        <taxon>Eukaryota</taxon>
        <taxon>Metazoa</taxon>
        <taxon>Chordata</taxon>
        <taxon>Craniata</taxon>
        <taxon>Vertebrata</taxon>
        <taxon>Euteleostomi</taxon>
        <taxon>Actinopterygii</taxon>
        <taxon>Neopterygii</taxon>
        <taxon>Teleostei</taxon>
        <taxon>Neoteleostei</taxon>
        <taxon>Acanthomorphata</taxon>
        <taxon>Ovalentaria</taxon>
        <taxon>Cichlomorphae</taxon>
        <taxon>Cichliformes</taxon>
        <taxon>Cichlidae</taxon>
        <taxon>African cichlids</taxon>
        <taxon>Pseudocrenilabrinae</taxon>
        <taxon>Haplochromini</taxon>
        <taxon>Maylandia</taxon>
        <taxon>Maylandia zebra complex</taxon>
    </lineage>
</organism>